<dbReference type="Proteomes" id="UP000010932">
    <property type="component" value="Unassembled WGS sequence"/>
</dbReference>
<name>L7EAL6_MICAE</name>
<reference evidence="2 3" key="1">
    <citation type="journal article" date="2013" name="Genome Announc.">
        <title>Whole-Genome Sequence of Microcystis aeruginosa TAIHU98, a Nontoxic Bloom-Forming Strain Isolated from Taihu Lake, China.</title>
        <authorList>
            <person name="Yang C."/>
            <person name="Zhang W."/>
            <person name="Ren M."/>
            <person name="Song L."/>
            <person name="Li T."/>
            <person name="Zhao J."/>
        </authorList>
    </citation>
    <scope>NUCLEOTIDE SEQUENCE [LARGE SCALE GENOMIC DNA]</scope>
    <source>
        <strain evidence="2 3">TAIHU98</strain>
    </source>
</reference>
<evidence type="ECO:0000313" key="2">
    <source>
        <dbReference type="EMBL" id="ELP55708.1"/>
    </source>
</evidence>
<evidence type="ECO:0000256" key="1">
    <source>
        <dbReference type="SAM" id="MobiDB-lite"/>
    </source>
</evidence>
<protein>
    <submittedName>
        <fullName evidence="2">Uncharacterized protein</fullName>
    </submittedName>
</protein>
<feature type="compositionally biased region" description="Polar residues" evidence="1">
    <location>
        <begin position="1"/>
        <end position="18"/>
    </location>
</feature>
<organism evidence="2 3">
    <name type="scientific">Microcystis aeruginosa TAIHU98</name>
    <dbReference type="NCBI Taxonomy" id="1134457"/>
    <lineage>
        <taxon>Bacteria</taxon>
        <taxon>Bacillati</taxon>
        <taxon>Cyanobacteriota</taxon>
        <taxon>Cyanophyceae</taxon>
        <taxon>Oscillatoriophycideae</taxon>
        <taxon>Chroococcales</taxon>
        <taxon>Microcystaceae</taxon>
        <taxon>Microcystis</taxon>
    </lineage>
</organism>
<dbReference type="EMBL" id="ANKQ01000001">
    <property type="protein sequence ID" value="ELP55708.1"/>
    <property type="molecule type" value="Genomic_DNA"/>
</dbReference>
<proteinExistence type="predicted"/>
<comment type="caution">
    <text evidence="2">The sequence shown here is derived from an EMBL/GenBank/DDBJ whole genome shotgun (WGS) entry which is preliminary data.</text>
</comment>
<sequence length="38" mass="4358">MGNLAKNPNTPKPFQSQKKSTKVNYLLPSCQNLRNFHL</sequence>
<feature type="region of interest" description="Disordered" evidence="1">
    <location>
        <begin position="1"/>
        <end position="20"/>
    </location>
</feature>
<gene>
    <name evidence="2" type="ORF">O53_307</name>
</gene>
<evidence type="ECO:0000313" key="3">
    <source>
        <dbReference type="Proteomes" id="UP000010932"/>
    </source>
</evidence>
<dbReference type="AlphaFoldDB" id="L7EAL6"/>
<accession>L7EAL6</accession>
<dbReference type="PATRIC" id="fig|1134457.3.peg.599"/>